<dbReference type="PANTHER" id="PTHR21716">
    <property type="entry name" value="TRANSMEMBRANE PROTEIN"/>
    <property type="match status" value="1"/>
</dbReference>
<protein>
    <submittedName>
        <fullName evidence="9">Unannotated protein</fullName>
    </submittedName>
</protein>
<evidence type="ECO:0000256" key="5">
    <source>
        <dbReference type="ARBA" id="ARBA00022692"/>
    </source>
</evidence>
<organism evidence="9">
    <name type="scientific">freshwater metagenome</name>
    <dbReference type="NCBI Taxonomy" id="449393"/>
    <lineage>
        <taxon>unclassified sequences</taxon>
        <taxon>metagenomes</taxon>
        <taxon>ecological metagenomes</taxon>
    </lineage>
</organism>
<dbReference type="InterPro" id="IPR002549">
    <property type="entry name" value="AI-2E-like"/>
</dbReference>
<reference evidence="9" key="1">
    <citation type="submission" date="2020-05" db="EMBL/GenBank/DDBJ databases">
        <authorList>
            <person name="Chiriac C."/>
            <person name="Salcher M."/>
            <person name="Ghai R."/>
            <person name="Kavagutti S V."/>
        </authorList>
    </citation>
    <scope>NUCLEOTIDE SEQUENCE</scope>
</reference>
<dbReference type="PANTHER" id="PTHR21716:SF53">
    <property type="entry name" value="PERMEASE PERM-RELATED"/>
    <property type="match status" value="1"/>
</dbReference>
<gene>
    <name evidence="9" type="ORF">UFOPK1425_00076</name>
    <name evidence="10" type="ORF">UFOPK1842_00923</name>
</gene>
<evidence type="ECO:0000256" key="2">
    <source>
        <dbReference type="ARBA" id="ARBA00009773"/>
    </source>
</evidence>
<proteinExistence type="inferred from homology"/>
<accession>A0A6J6AZD3</accession>
<sequence>MAKLKPTLKRPTLARKKKVAAPEDFGTIGAPLNHSHPFYFGFVAASGAVIAITLLRALASASQVFVLIVISLFFAMGLNPAVQFFERRRLSRNKSVAATVSLVIVFVGVFIWVAAPLIVDQVNALINNAPQLISDLKNNSTINDLNKNYGIIDTIENKVQSSIKDGKFVIGAFGGVIGVGKAVISGALSTLTILVLTLYFLAALPTVTQDAYRLVPASRRPRVAKIADAIIFRVGAFVGGQITISFFAGVFIFILGLVLDLPYKGALGLVVFVCALIPLIGHFIGMTIVTLIALTERPLIAVIALASYIVYVQFENYILTPRVMKRSLSIPGLVTIIAALIGTSLLGLVGGILAVPMAAAVILILEEVVYPKAENS</sequence>
<keyword evidence="5 8" id="KW-0812">Transmembrane</keyword>
<name>A0A6J6AZD3_9ZZZZ</name>
<dbReference type="EMBL" id="CAEZUQ010000126">
    <property type="protein sequence ID" value="CAB4613732.1"/>
    <property type="molecule type" value="Genomic_DNA"/>
</dbReference>
<dbReference type="Pfam" id="PF01594">
    <property type="entry name" value="AI-2E_transport"/>
    <property type="match status" value="1"/>
</dbReference>
<feature type="transmembrane region" description="Helical" evidence="8">
    <location>
        <begin position="38"/>
        <end position="58"/>
    </location>
</feature>
<evidence type="ECO:0000256" key="1">
    <source>
        <dbReference type="ARBA" id="ARBA00004651"/>
    </source>
</evidence>
<evidence type="ECO:0000256" key="6">
    <source>
        <dbReference type="ARBA" id="ARBA00022989"/>
    </source>
</evidence>
<evidence type="ECO:0000256" key="7">
    <source>
        <dbReference type="ARBA" id="ARBA00023136"/>
    </source>
</evidence>
<feature type="transmembrane region" description="Helical" evidence="8">
    <location>
        <begin position="265"/>
        <end position="292"/>
    </location>
</feature>
<keyword evidence="4" id="KW-1003">Cell membrane</keyword>
<comment type="similarity">
    <text evidence="2">Belongs to the autoinducer-2 exporter (AI-2E) (TC 2.A.86) family.</text>
</comment>
<keyword evidence="6 8" id="KW-1133">Transmembrane helix</keyword>
<feature type="transmembrane region" description="Helical" evidence="8">
    <location>
        <begin position="332"/>
        <end position="365"/>
    </location>
</feature>
<evidence type="ECO:0000256" key="4">
    <source>
        <dbReference type="ARBA" id="ARBA00022475"/>
    </source>
</evidence>
<dbReference type="GO" id="GO:0005886">
    <property type="term" value="C:plasma membrane"/>
    <property type="evidence" value="ECO:0007669"/>
    <property type="project" value="UniProtKB-SubCell"/>
</dbReference>
<evidence type="ECO:0000313" key="9">
    <source>
        <dbReference type="EMBL" id="CAB4532121.1"/>
    </source>
</evidence>
<feature type="transmembrane region" description="Helical" evidence="8">
    <location>
        <begin position="97"/>
        <end position="119"/>
    </location>
</feature>
<feature type="transmembrane region" description="Helical" evidence="8">
    <location>
        <begin position="230"/>
        <end position="259"/>
    </location>
</feature>
<dbReference type="AlphaFoldDB" id="A0A6J6AZD3"/>
<feature type="transmembrane region" description="Helical" evidence="8">
    <location>
        <begin position="299"/>
        <end position="320"/>
    </location>
</feature>
<evidence type="ECO:0000256" key="3">
    <source>
        <dbReference type="ARBA" id="ARBA00022448"/>
    </source>
</evidence>
<feature type="transmembrane region" description="Helical" evidence="8">
    <location>
        <begin position="64"/>
        <end position="85"/>
    </location>
</feature>
<feature type="transmembrane region" description="Helical" evidence="8">
    <location>
        <begin position="182"/>
        <end position="204"/>
    </location>
</feature>
<evidence type="ECO:0000313" key="10">
    <source>
        <dbReference type="EMBL" id="CAB4613732.1"/>
    </source>
</evidence>
<keyword evidence="3" id="KW-0813">Transport</keyword>
<keyword evidence="7 8" id="KW-0472">Membrane</keyword>
<comment type="subcellular location">
    <subcellularLocation>
        <location evidence="1">Cell membrane</location>
        <topology evidence="1">Multi-pass membrane protein</topology>
    </subcellularLocation>
</comment>
<evidence type="ECO:0000256" key="8">
    <source>
        <dbReference type="SAM" id="Phobius"/>
    </source>
</evidence>
<dbReference type="GO" id="GO:0055085">
    <property type="term" value="P:transmembrane transport"/>
    <property type="evidence" value="ECO:0007669"/>
    <property type="project" value="TreeGrafter"/>
</dbReference>
<dbReference type="EMBL" id="CAEZSJ010000006">
    <property type="protein sequence ID" value="CAB4532121.1"/>
    <property type="molecule type" value="Genomic_DNA"/>
</dbReference>